<dbReference type="HOGENOM" id="CLU_029307_12_3_1"/>
<feature type="compositionally biased region" description="Polar residues" evidence="1">
    <location>
        <begin position="183"/>
        <end position="192"/>
    </location>
</feature>
<dbReference type="Pfam" id="PF20167">
    <property type="entry name" value="Transposase_32"/>
    <property type="match status" value="1"/>
</dbReference>
<dbReference type="GO" id="GO:0009523">
    <property type="term" value="C:photosystem II"/>
    <property type="evidence" value="ECO:0000318"/>
    <property type="project" value="GO_Central"/>
</dbReference>
<feature type="region of interest" description="Disordered" evidence="1">
    <location>
        <begin position="178"/>
        <end position="236"/>
    </location>
</feature>
<feature type="compositionally biased region" description="Low complexity" evidence="1">
    <location>
        <begin position="477"/>
        <end position="495"/>
    </location>
</feature>
<protein>
    <submittedName>
        <fullName evidence="3">Polyprotein protein</fullName>
    </submittedName>
</protein>
<sequence>MYEKVGKEWEDWRPVGSDRRAAPAFRLQRGLLGDLEDTLSMAEGNGSNSVETSQEVERDFKLTALVTKMNELATKISSVENHCKNQGRYIPPHERKQSRDRDKNRVEVTLLIIPQKITEQDRMLEKMKENIEVLNQMIGSHSRSIQLIRTLMSYAMPPLHSNELLGLPSNTRINPINGEYGTYKSNHATSKQSRGHNHKRGGVEYSEPKDEEPLTYRRSTRKARSQSSPTRVPATATLPETDLVLAQAPPVAPAPPIIPPPRLLNRLKGDGVRTILEEKLLSTKGLEGKEFYTAYEELVPKTKKKASEFRPVKSVMVRGKEVECHNKYINTVLGALIEKRDLNIAVRFWFGFISNTIMPSHNESILRYPKGETSDVLALEADVADLRKDVNYLKSTDFTSLIEGADDKDALETSGISPSSTREVQRDITAYEESNAETDEELIAAHGEEMRDNRDENIFKELSNLIETVVQPVTQTSPTKMSIAAPSGSGSAIPSRVTPGTDALIQSNTPGTEAPTDGAAV</sequence>
<dbReference type="PANTHER" id="PTHR33180">
    <property type="entry name" value="PHOTOSYSTEM II CP43 REACTION CENTER PROTEIN"/>
    <property type="match status" value="1"/>
</dbReference>
<evidence type="ECO:0000256" key="1">
    <source>
        <dbReference type="SAM" id="MobiDB-lite"/>
    </source>
</evidence>
<dbReference type="AlphaFoldDB" id="M1DW48"/>
<dbReference type="Proteomes" id="UP000011115">
    <property type="component" value="Unassembled WGS sequence"/>
</dbReference>
<keyword evidence="4" id="KW-1185">Reference proteome</keyword>
<feature type="compositionally biased region" description="Basic and acidic residues" evidence="1">
    <location>
        <begin position="91"/>
        <end position="103"/>
    </location>
</feature>
<reference evidence="4" key="1">
    <citation type="journal article" date="2011" name="Nature">
        <title>Genome sequence and analysis of the tuber crop potato.</title>
        <authorList>
            <consortium name="The Potato Genome Sequencing Consortium"/>
        </authorList>
    </citation>
    <scope>NUCLEOTIDE SEQUENCE [LARGE SCALE GENOMIC DNA]</scope>
    <source>
        <strain evidence="4">cv. DM1-3 516 R44</strain>
    </source>
</reference>
<organism evidence="3 4">
    <name type="scientific">Solanum tuberosum</name>
    <name type="common">Potato</name>
    <dbReference type="NCBI Taxonomy" id="4113"/>
    <lineage>
        <taxon>Eukaryota</taxon>
        <taxon>Viridiplantae</taxon>
        <taxon>Streptophyta</taxon>
        <taxon>Embryophyta</taxon>
        <taxon>Tracheophyta</taxon>
        <taxon>Spermatophyta</taxon>
        <taxon>Magnoliopsida</taxon>
        <taxon>eudicotyledons</taxon>
        <taxon>Gunneridae</taxon>
        <taxon>Pentapetalae</taxon>
        <taxon>asterids</taxon>
        <taxon>lamiids</taxon>
        <taxon>Solanales</taxon>
        <taxon>Solanaceae</taxon>
        <taxon>Solanoideae</taxon>
        <taxon>Solaneae</taxon>
        <taxon>Solanum</taxon>
    </lineage>
</organism>
<feature type="region of interest" description="Disordered" evidence="1">
    <location>
        <begin position="84"/>
        <end position="103"/>
    </location>
</feature>
<dbReference type="PaxDb" id="4113-PGSC0003DMT400095360"/>
<dbReference type="InterPro" id="IPR046796">
    <property type="entry name" value="Transposase_32_dom"/>
</dbReference>
<dbReference type="InParanoid" id="M1DW48"/>
<evidence type="ECO:0000313" key="3">
    <source>
        <dbReference type="EnsemblPlants" id="PGSC0003DMT400095360"/>
    </source>
</evidence>
<reference evidence="3" key="2">
    <citation type="submission" date="2015-06" db="UniProtKB">
        <authorList>
            <consortium name="EnsemblPlants"/>
        </authorList>
    </citation>
    <scope>IDENTIFICATION</scope>
    <source>
        <strain evidence="3">DM1-3 516 R44</strain>
    </source>
</reference>
<feature type="domain" description="Putative plant transposon protein" evidence="2">
    <location>
        <begin position="289"/>
        <end position="370"/>
    </location>
</feature>
<name>M1DW48_SOLTU</name>
<dbReference type="EnsemblPlants" id="PGSC0003DMT400095360">
    <property type="protein sequence ID" value="PGSC0003DMT400095360"/>
    <property type="gene ID" value="PGSC0003DMG400044931"/>
</dbReference>
<dbReference type="PANTHER" id="PTHR33180:SF31">
    <property type="entry name" value="POLYPROTEIN PROTEIN"/>
    <property type="match status" value="1"/>
</dbReference>
<evidence type="ECO:0000313" key="4">
    <source>
        <dbReference type="Proteomes" id="UP000011115"/>
    </source>
</evidence>
<accession>M1DW48</accession>
<feature type="region of interest" description="Disordered" evidence="1">
    <location>
        <begin position="477"/>
        <end position="521"/>
    </location>
</feature>
<evidence type="ECO:0000259" key="2">
    <source>
        <dbReference type="Pfam" id="PF20167"/>
    </source>
</evidence>
<dbReference type="Gramene" id="PGSC0003DMT400095360">
    <property type="protein sequence ID" value="PGSC0003DMT400095360"/>
    <property type="gene ID" value="PGSC0003DMG400044931"/>
</dbReference>
<dbReference type="GO" id="GO:0009579">
    <property type="term" value="C:thylakoid"/>
    <property type="evidence" value="ECO:0000318"/>
    <property type="project" value="GO_Central"/>
</dbReference>
<proteinExistence type="predicted"/>
<feature type="compositionally biased region" description="Basic and acidic residues" evidence="1">
    <location>
        <begin position="206"/>
        <end position="215"/>
    </location>
</feature>